<keyword evidence="22" id="KW-1185">Reference proteome</keyword>
<comment type="function">
    <text evidence="17">Catalyzes conversion of folates to polyglutamate derivatives allowing concentration of folate compounds in the cell and the intracellular retention of these cofactors, which are important substrates for most of the folate-dependent enzymes that are involved in one-carbon transfer reactions involved in purine, pyrimidine and amino acid synthesis.</text>
</comment>
<dbReference type="GeneID" id="19329336"/>
<evidence type="ECO:0000256" key="12">
    <source>
        <dbReference type="ARBA" id="ARBA00022840"/>
    </source>
</evidence>
<gene>
    <name evidence="21" type="ORF">UCRPA7_8481</name>
</gene>
<dbReference type="InterPro" id="IPR023600">
    <property type="entry name" value="Folylpolyglutamate_synth_euk"/>
</dbReference>
<keyword evidence="10 18" id="KW-0547">Nucleotide-binding</keyword>
<dbReference type="EMBL" id="KB933365">
    <property type="protein sequence ID" value="EON96025.1"/>
    <property type="molecule type" value="Genomic_DNA"/>
</dbReference>
<dbReference type="GO" id="GO:0004326">
    <property type="term" value="F:tetrahydrofolylpolyglutamate synthase activity"/>
    <property type="evidence" value="ECO:0007669"/>
    <property type="project" value="UniProtKB-EC"/>
</dbReference>
<keyword evidence="12 18" id="KW-0067">ATP-binding</keyword>
<keyword evidence="14" id="KW-0496">Mitochondrion</keyword>
<keyword evidence="7 17" id="KW-0554">One-carbon metabolism</keyword>
<dbReference type="GO" id="GO:0005524">
    <property type="term" value="F:ATP binding"/>
    <property type="evidence" value="ECO:0007669"/>
    <property type="project" value="UniProtKB-KW"/>
</dbReference>
<dbReference type="GO" id="GO:0006730">
    <property type="term" value="P:one-carbon metabolic process"/>
    <property type="evidence" value="ECO:0007669"/>
    <property type="project" value="UniProtKB-KW"/>
</dbReference>
<dbReference type="SUPFAM" id="SSF53623">
    <property type="entry name" value="MurD-like peptide ligases, catalytic domain"/>
    <property type="match status" value="1"/>
</dbReference>
<dbReference type="Gene3D" id="3.40.1190.10">
    <property type="entry name" value="Mur-like, catalytic domain"/>
    <property type="match status" value="1"/>
</dbReference>
<feature type="compositionally biased region" description="Low complexity" evidence="20">
    <location>
        <begin position="1"/>
        <end position="19"/>
    </location>
</feature>
<dbReference type="PIRSF" id="PIRSF038895">
    <property type="entry name" value="FPGS"/>
    <property type="match status" value="1"/>
</dbReference>
<evidence type="ECO:0000256" key="11">
    <source>
        <dbReference type="ARBA" id="ARBA00022792"/>
    </source>
</evidence>
<evidence type="ECO:0000256" key="17">
    <source>
        <dbReference type="PIRNR" id="PIRNR038895"/>
    </source>
</evidence>
<dbReference type="GO" id="GO:0005759">
    <property type="term" value="C:mitochondrial matrix"/>
    <property type="evidence" value="ECO:0007669"/>
    <property type="project" value="UniProtKB-SubCell"/>
</dbReference>
<feature type="binding site" evidence="18">
    <location>
        <position position="358"/>
    </location>
    <ligand>
        <name>ATP</name>
        <dbReference type="ChEBI" id="CHEBI:30616"/>
    </ligand>
</feature>
<evidence type="ECO:0000256" key="10">
    <source>
        <dbReference type="ARBA" id="ARBA00022741"/>
    </source>
</evidence>
<comment type="pathway">
    <text evidence="4 17">Cofactor biosynthesis; tetrahydrofolylpolyglutamate biosynthesis.</text>
</comment>
<dbReference type="GO" id="GO:0046872">
    <property type="term" value="F:metal ion binding"/>
    <property type="evidence" value="ECO:0007669"/>
    <property type="project" value="UniProtKB-KW"/>
</dbReference>
<keyword evidence="11" id="KW-0999">Mitochondrion inner membrane</keyword>
<evidence type="ECO:0000256" key="1">
    <source>
        <dbReference type="ARBA" id="ARBA00004273"/>
    </source>
</evidence>
<feature type="binding site" evidence="19">
    <location>
        <position position="117"/>
    </location>
    <ligand>
        <name>Mg(2+)</name>
        <dbReference type="ChEBI" id="CHEBI:18420"/>
        <label>1</label>
    </ligand>
</feature>
<feature type="binding site" evidence="19">
    <location>
        <position position="231"/>
    </location>
    <ligand>
        <name>Mg(2+)</name>
        <dbReference type="ChEBI" id="CHEBI:18420"/>
        <label>1</label>
    </ligand>
</feature>
<dbReference type="PANTHER" id="PTHR11136:SF5">
    <property type="entry name" value="FOLYLPOLYGLUTAMATE SYNTHASE, MITOCHONDRIAL"/>
    <property type="match status" value="1"/>
</dbReference>
<dbReference type="InterPro" id="IPR018109">
    <property type="entry name" value="Folylpolyglutamate_synth_CS"/>
</dbReference>
<comment type="subcellular location">
    <subcellularLocation>
        <location evidence="3">Cytoplasm</location>
    </subcellularLocation>
    <subcellularLocation>
        <location evidence="1">Mitochondrion inner membrane</location>
    </subcellularLocation>
    <subcellularLocation>
        <location evidence="2">Mitochondrion matrix</location>
    </subcellularLocation>
</comment>
<keyword evidence="15" id="KW-0472">Membrane</keyword>
<dbReference type="GO" id="GO:0005743">
    <property type="term" value="C:mitochondrial inner membrane"/>
    <property type="evidence" value="ECO:0007669"/>
    <property type="project" value="UniProtKB-SubCell"/>
</dbReference>
<dbReference type="UniPathway" id="UPA00850"/>
<evidence type="ECO:0000256" key="20">
    <source>
        <dbReference type="SAM" id="MobiDB-lite"/>
    </source>
</evidence>
<evidence type="ECO:0000256" key="13">
    <source>
        <dbReference type="ARBA" id="ARBA00022842"/>
    </source>
</evidence>
<evidence type="ECO:0000256" key="6">
    <source>
        <dbReference type="ARBA" id="ARBA00022490"/>
    </source>
</evidence>
<dbReference type="AlphaFoldDB" id="R8B9N0"/>
<evidence type="ECO:0000256" key="2">
    <source>
        <dbReference type="ARBA" id="ARBA00004305"/>
    </source>
</evidence>
<feature type="binding site" evidence="19">
    <location>
        <position position="201"/>
    </location>
    <ligand>
        <name>Mg(2+)</name>
        <dbReference type="ChEBI" id="CHEBI:18420"/>
        <label>1</label>
    </ligand>
</feature>
<dbReference type="PANTHER" id="PTHR11136">
    <property type="entry name" value="FOLYLPOLYGLUTAMATE SYNTHASE-RELATED"/>
    <property type="match status" value="1"/>
</dbReference>
<evidence type="ECO:0000256" key="3">
    <source>
        <dbReference type="ARBA" id="ARBA00004496"/>
    </source>
</evidence>
<accession>R8B9N0</accession>
<organism evidence="21 22">
    <name type="scientific">Phaeoacremonium minimum (strain UCR-PA7)</name>
    <name type="common">Esca disease fungus</name>
    <name type="synonym">Togninia minima</name>
    <dbReference type="NCBI Taxonomy" id="1286976"/>
    <lineage>
        <taxon>Eukaryota</taxon>
        <taxon>Fungi</taxon>
        <taxon>Dikarya</taxon>
        <taxon>Ascomycota</taxon>
        <taxon>Pezizomycotina</taxon>
        <taxon>Sordariomycetes</taxon>
        <taxon>Sordariomycetidae</taxon>
        <taxon>Togniniales</taxon>
        <taxon>Togniniaceae</taxon>
        <taxon>Phaeoacremonium</taxon>
    </lineage>
</organism>
<evidence type="ECO:0000256" key="4">
    <source>
        <dbReference type="ARBA" id="ARBA00005150"/>
    </source>
</evidence>
<evidence type="ECO:0000256" key="19">
    <source>
        <dbReference type="PIRSR" id="PIRSR038895-2"/>
    </source>
</evidence>
<evidence type="ECO:0000256" key="15">
    <source>
        <dbReference type="ARBA" id="ARBA00023136"/>
    </source>
</evidence>
<dbReference type="InterPro" id="IPR036615">
    <property type="entry name" value="Mur_ligase_C_dom_sf"/>
</dbReference>
<evidence type="ECO:0000256" key="5">
    <source>
        <dbReference type="ARBA" id="ARBA00008276"/>
    </source>
</evidence>
<reference evidence="22" key="1">
    <citation type="journal article" date="2013" name="Genome Announc.">
        <title>Draft genome sequence of the ascomycete Phaeoacremonium aleophilum strain UCR-PA7, a causal agent of the esca disease complex in grapevines.</title>
        <authorList>
            <person name="Blanco-Ulate B."/>
            <person name="Rolshausen P."/>
            <person name="Cantu D."/>
        </authorList>
    </citation>
    <scope>NUCLEOTIDE SEQUENCE [LARGE SCALE GENOMIC DNA]</scope>
    <source>
        <strain evidence="22">UCR-PA7</strain>
    </source>
</reference>
<feature type="binding site" evidence="18">
    <location>
        <position position="372"/>
    </location>
    <ligand>
        <name>ATP</name>
        <dbReference type="ChEBI" id="CHEBI:30616"/>
    </ligand>
</feature>
<protein>
    <recommendedName>
        <fullName evidence="17">Folylpolyglutamate synthase</fullName>
        <ecNumber evidence="17">6.3.2.17</ecNumber>
    </recommendedName>
    <alternativeName>
        <fullName evidence="17">Folylpoly-gamma-glutamate synthetase</fullName>
    </alternativeName>
    <alternativeName>
        <fullName evidence="17">Tetrahydrofolylpolyglutamate synthase</fullName>
    </alternativeName>
</protein>
<dbReference type="InterPro" id="IPR036565">
    <property type="entry name" value="Mur-like_cat_sf"/>
</dbReference>
<keyword evidence="8 17" id="KW-0436">Ligase</keyword>
<evidence type="ECO:0000256" key="18">
    <source>
        <dbReference type="PIRSR" id="PIRSR038895-1"/>
    </source>
</evidence>
<evidence type="ECO:0000256" key="16">
    <source>
        <dbReference type="ARBA" id="ARBA00047493"/>
    </source>
</evidence>
<dbReference type="OrthoDB" id="5212574at2759"/>
<dbReference type="SUPFAM" id="SSF53244">
    <property type="entry name" value="MurD-like peptide ligases, peptide-binding domain"/>
    <property type="match status" value="1"/>
</dbReference>
<dbReference type="GO" id="GO:0005829">
    <property type="term" value="C:cytosol"/>
    <property type="evidence" value="ECO:0007669"/>
    <property type="project" value="TreeGrafter"/>
</dbReference>
<dbReference type="Proteomes" id="UP000014074">
    <property type="component" value="Unassembled WGS sequence"/>
</dbReference>
<dbReference type="EC" id="6.3.2.17" evidence="17"/>
<evidence type="ECO:0000256" key="8">
    <source>
        <dbReference type="ARBA" id="ARBA00022598"/>
    </source>
</evidence>
<name>R8B9N0_PHAM7</name>
<evidence type="ECO:0000313" key="21">
    <source>
        <dbReference type="EMBL" id="EON96025.1"/>
    </source>
</evidence>
<keyword evidence="6" id="KW-0963">Cytoplasm</keyword>
<dbReference type="InterPro" id="IPR001645">
    <property type="entry name" value="Folylpolyglutamate_synth"/>
</dbReference>
<comment type="catalytic activity">
    <reaction evidence="16 17">
        <text>(6S)-5,6,7,8-tetrahydrofolyl-(gamma-L-Glu)(n) + L-glutamate + ATP = (6S)-5,6,7,8-tetrahydrofolyl-(gamma-L-Glu)(n+1) + ADP + phosphate + H(+)</text>
        <dbReference type="Rhea" id="RHEA:10580"/>
        <dbReference type="Rhea" id="RHEA-COMP:14738"/>
        <dbReference type="Rhea" id="RHEA-COMP:14740"/>
        <dbReference type="ChEBI" id="CHEBI:15378"/>
        <dbReference type="ChEBI" id="CHEBI:29985"/>
        <dbReference type="ChEBI" id="CHEBI:30616"/>
        <dbReference type="ChEBI" id="CHEBI:43474"/>
        <dbReference type="ChEBI" id="CHEBI:141005"/>
        <dbReference type="ChEBI" id="CHEBI:456216"/>
        <dbReference type="EC" id="6.3.2.17"/>
    </reaction>
</comment>
<evidence type="ECO:0000256" key="9">
    <source>
        <dbReference type="ARBA" id="ARBA00022723"/>
    </source>
</evidence>
<feature type="region of interest" description="Disordered" evidence="20">
    <location>
        <begin position="1"/>
        <end position="20"/>
    </location>
</feature>
<keyword evidence="9 19" id="KW-0479">Metal-binding</keyword>
<dbReference type="PROSITE" id="PS01012">
    <property type="entry name" value="FOLYLPOLYGLU_SYNT_2"/>
    <property type="match status" value="1"/>
</dbReference>
<dbReference type="NCBIfam" id="TIGR01499">
    <property type="entry name" value="folC"/>
    <property type="match status" value="1"/>
</dbReference>
<evidence type="ECO:0000256" key="7">
    <source>
        <dbReference type="ARBA" id="ARBA00022563"/>
    </source>
</evidence>
<dbReference type="HOGENOM" id="CLU_015869_0_1_1"/>
<dbReference type="Gene3D" id="3.90.190.20">
    <property type="entry name" value="Mur ligase, C-terminal domain"/>
    <property type="match status" value="1"/>
</dbReference>
<proteinExistence type="inferred from homology"/>
<comment type="similarity">
    <text evidence="5 17">Belongs to the folylpolyglutamate synthase family.</text>
</comment>
<evidence type="ECO:0000313" key="22">
    <source>
        <dbReference type="Proteomes" id="UP000014074"/>
    </source>
</evidence>
<evidence type="ECO:0000256" key="14">
    <source>
        <dbReference type="ARBA" id="ARBA00023128"/>
    </source>
</evidence>
<comment type="cofactor">
    <cofactor evidence="17">
        <name>a monovalent cation</name>
        <dbReference type="ChEBI" id="CHEBI:60242"/>
    </cofactor>
    <text evidence="17">A monovalent cation.</text>
</comment>
<dbReference type="RefSeq" id="XP_007919185.1">
    <property type="nucleotide sequence ID" value="XM_007920994.1"/>
</dbReference>
<sequence length="526" mass="57517">MASSSSPTASSSDPPSASSRLTPTYDNALHLLSLLQSNKSVVNLFAGEPAATADLNARAIPEVVAWLKRAGYVPADLARLRCIHVAGTKGKGSVSVLVSSVLGRYPDIAGRVGLYTSPHLVSVRERILIDGQPINRALFTRYFFEVWNRLSDAARQAGEAAPDGDELGLDGPTTKPFYFRFLTIMAFHVFLSEGVRSAVIECGIGGEYDSTNVLPAEAVTVSAITQLGIDHVGMLGDTVEKIAWNKAGIFKRGVPALTRRLSSQESVMKVLRDRAEEKGAILTDISDESVEKWEGVPGAKLEGAFQKYNMALAVAIAREHFMRLGHTFEGDFGGNNYSLQSMPEEFREGLTTATLRGRCETVVKDGIQWYLDGAHTADSLAQVGEWFSTKIMTKAETVRILIFNQQDRDSEALLRTLLESIQKEAKFANNKIFNYAYCPRNDPPVVDIFEPPRDLTVQRRNCKVIRDFCPYTTATPADSISTAVDMAKSIAATHINKKHARVQILVTGSFHLVGPVLQILDPGDEP</sequence>
<dbReference type="KEGG" id="tmn:UCRPA7_8481"/>
<keyword evidence="13 19" id="KW-0460">Magnesium</keyword>
<dbReference type="eggNOG" id="KOG2525">
    <property type="taxonomic scope" value="Eukaryota"/>
</dbReference>